<protein>
    <recommendedName>
        <fullName evidence="3">Peptidase MA superfamily protein</fullName>
    </recommendedName>
</protein>
<dbReference type="Gene3D" id="1.10.390.10">
    <property type="entry name" value="Neutral Protease Domain 2"/>
    <property type="match status" value="1"/>
</dbReference>
<reference evidence="1" key="1">
    <citation type="submission" date="2019-04" db="EMBL/GenBank/DDBJ databases">
        <title>Evolution of Biomass-Degrading Anaerobic Consortia Revealed by Metagenomics.</title>
        <authorList>
            <person name="Peng X."/>
        </authorList>
    </citation>
    <scope>NUCLEOTIDE SEQUENCE</scope>
    <source>
        <strain evidence="1">SIG240</strain>
    </source>
</reference>
<proteinExistence type="predicted"/>
<dbReference type="AlphaFoldDB" id="A0A927ZRC7"/>
<evidence type="ECO:0000313" key="1">
    <source>
        <dbReference type="EMBL" id="MBE6092766.1"/>
    </source>
</evidence>
<gene>
    <name evidence="1" type="ORF">E7201_06320</name>
</gene>
<accession>A0A927ZRC7</accession>
<dbReference type="SUPFAM" id="SSF55486">
    <property type="entry name" value="Metalloproteases ('zincins'), catalytic domain"/>
    <property type="match status" value="1"/>
</dbReference>
<dbReference type="InterPro" id="IPR027268">
    <property type="entry name" value="Peptidase_M4/M1_CTD_sf"/>
</dbReference>
<comment type="caution">
    <text evidence="1">The sequence shown here is derived from an EMBL/GenBank/DDBJ whole genome shotgun (WGS) entry which is preliminary data.</text>
</comment>
<evidence type="ECO:0008006" key="3">
    <source>
        <dbReference type="Google" id="ProtNLM"/>
    </source>
</evidence>
<dbReference type="Proteomes" id="UP000761380">
    <property type="component" value="Unassembled WGS sequence"/>
</dbReference>
<dbReference type="EMBL" id="SVBY01000037">
    <property type="protein sequence ID" value="MBE6092766.1"/>
    <property type="molecule type" value="Genomic_DNA"/>
</dbReference>
<evidence type="ECO:0000313" key="2">
    <source>
        <dbReference type="Proteomes" id="UP000761380"/>
    </source>
</evidence>
<organism evidence="1 2">
    <name type="scientific">Selenomonas ruminantium</name>
    <dbReference type="NCBI Taxonomy" id="971"/>
    <lineage>
        <taxon>Bacteria</taxon>
        <taxon>Bacillati</taxon>
        <taxon>Bacillota</taxon>
        <taxon>Negativicutes</taxon>
        <taxon>Selenomonadales</taxon>
        <taxon>Selenomonadaceae</taxon>
        <taxon>Selenomonas</taxon>
    </lineage>
</organism>
<name>A0A927ZRC7_SELRU</name>
<sequence>MRKLGIFLWVCVLALGLCLGGKMAWDFLNGTVGATGPATVSVHSLGQPAPETMRDIEQAAAAFPDLLEERYQVSLQHNVDIWVGADTGKYEELLVKKLGVEEDKVKPKAQYTSGESMGRKNIIALDGDKQKMTDKSERYSTTGHELFHQLQYELSDGRSGYENSLFWLEEGTADYAGALLAEKMGGRSVEKWYMDDLFTLQNAKETAKVEKLQRTTEEDRVQLLSGKAKYYTLSDVMVYYLLHHYGGGSPEQKVIAYYKGLAKGEAEQVFAQVFGVELSAFLQEFSAWWQGELNAPAQLAVVVRPQVNESVVRQYRQHIAQSRKWLQNHWRHDLKGRYKLVFVSGAEDYAAAMQEYCGVDAAEAQRTAADSVWAENNSTLFVNAAKIDDSRQSIFVSSAMVSRLFILQQLGSEDVGMTWLLRGMSYVSGVARLVDIGEGKLPDYQRAWRQELRKNAPLLTVDKIMSNADMQKAMEQYGNEPVSHLCEYATAELVRRYGWSALYNWQLAARRSGDGKQAFLQVFGITAADFGAQVHIMIY</sequence>